<dbReference type="Proteomes" id="UP000275078">
    <property type="component" value="Unassembled WGS sequence"/>
</dbReference>
<feature type="compositionally biased region" description="Acidic residues" evidence="1">
    <location>
        <begin position="233"/>
        <end position="252"/>
    </location>
</feature>
<proteinExistence type="predicted"/>
<organism evidence="2 3">
    <name type="scientific">Ascobolus immersus RN42</name>
    <dbReference type="NCBI Taxonomy" id="1160509"/>
    <lineage>
        <taxon>Eukaryota</taxon>
        <taxon>Fungi</taxon>
        <taxon>Dikarya</taxon>
        <taxon>Ascomycota</taxon>
        <taxon>Pezizomycotina</taxon>
        <taxon>Pezizomycetes</taxon>
        <taxon>Pezizales</taxon>
        <taxon>Ascobolaceae</taxon>
        <taxon>Ascobolus</taxon>
    </lineage>
</organism>
<dbReference type="EMBL" id="ML119674">
    <property type="protein sequence ID" value="RPA82135.1"/>
    <property type="molecule type" value="Genomic_DNA"/>
</dbReference>
<dbReference type="AlphaFoldDB" id="A0A3N4I7U1"/>
<feature type="region of interest" description="Disordered" evidence="1">
    <location>
        <begin position="233"/>
        <end position="259"/>
    </location>
</feature>
<evidence type="ECO:0000313" key="3">
    <source>
        <dbReference type="Proteomes" id="UP000275078"/>
    </source>
</evidence>
<gene>
    <name evidence="2" type="ORF">BJ508DRAFT_306034</name>
</gene>
<protein>
    <submittedName>
        <fullName evidence="2">Uncharacterized protein</fullName>
    </submittedName>
</protein>
<name>A0A3N4I7U1_ASCIM</name>
<evidence type="ECO:0000313" key="2">
    <source>
        <dbReference type="EMBL" id="RPA82135.1"/>
    </source>
</evidence>
<evidence type="ECO:0000256" key="1">
    <source>
        <dbReference type="SAM" id="MobiDB-lite"/>
    </source>
</evidence>
<sequence>MTDPMNFLDFDSFTKESNFAINTKRHYIARVKKSPKSHWCKKYLKDDTKPITWRKFHVKRMKMFCAYHNWYGLSTGSRSREQTARKCLKELGACTGQKHKCKWLVKKMVRWFENYGKELRSQGRLVAVSEGNQGGLEQLVSKNHRRDMKLLELLKAYDHSDSNDLATVHAIWAHAAETQRETLDSSTRQYHQIPDIRSIAVPWSPPPEFDPTSIVDPNFDIYDQADCTEGEGEAFQDEADSSGGEDEDDSGPETDPARQYGFFTYASGVPVFYALPAQGTAPGVSQLASGGALQAVPQTVAHKGPQDGGHGALVPLGSETDIKDSGVATQNVLGTARHSLRRPILPESAGYTFYSMLLLNKGEDQEGSTIVRDRTNFPFTRAVAQKSGAPWKVPEFKMQINISPRPPEIFDRHLGVTEQL</sequence>
<accession>A0A3N4I7U1</accession>
<keyword evidence="3" id="KW-1185">Reference proteome</keyword>
<reference evidence="2 3" key="1">
    <citation type="journal article" date="2018" name="Nat. Ecol. Evol.">
        <title>Pezizomycetes genomes reveal the molecular basis of ectomycorrhizal truffle lifestyle.</title>
        <authorList>
            <person name="Murat C."/>
            <person name="Payen T."/>
            <person name="Noel B."/>
            <person name="Kuo A."/>
            <person name="Morin E."/>
            <person name="Chen J."/>
            <person name="Kohler A."/>
            <person name="Krizsan K."/>
            <person name="Balestrini R."/>
            <person name="Da Silva C."/>
            <person name="Montanini B."/>
            <person name="Hainaut M."/>
            <person name="Levati E."/>
            <person name="Barry K.W."/>
            <person name="Belfiori B."/>
            <person name="Cichocki N."/>
            <person name="Clum A."/>
            <person name="Dockter R.B."/>
            <person name="Fauchery L."/>
            <person name="Guy J."/>
            <person name="Iotti M."/>
            <person name="Le Tacon F."/>
            <person name="Lindquist E.A."/>
            <person name="Lipzen A."/>
            <person name="Malagnac F."/>
            <person name="Mello A."/>
            <person name="Molinier V."/>
            <person name="Miyauchi S."/>
            <person name="Poulain J."/>
            <person name="Riccioni C."/>
            <person name="Rubini A."/>
            <person name="Sitrit Y."/>
            <person name="Splivallo R."/>
            <person name="Traeger S."/>
            <person name="Wang M."/>
            <person name="Zifcakova L."/>
            <person name="Wipf D."/>
            <person name="Zambonelli A."/>
            <person name="Paolocci F."/>
            <person name="Nowrousian M."/>
            <person name="Ottonello S."/>
            <person name="Baldrian P."/>
            <person name="Spatafora J.W."/>
            <person name="Henrissat B."/>
            <person name="Nagy L.G."/>
            <person name="Aury J.M."/>
            <person name="Wincker P."/>
            <person name="Grigoriev I.V."/>
            <person name="Bonfante P."/>
            <person name="Martin F.M."/>
        </authorList>
    </citation>
    <scope>NUCLEOTIDE SEQUENCE [LARGE SCALE GENOMIC DNA]</scope>
    <source>
        <strain evidence="2 3">RN42</strain>
    </source>
</reference>